<keyword evidence="12" id="KW-0539">Nucleus</keyword>
<feature type="compositionally biased region" description="Low complexity" evidence="15">
    <location>
        <begin position="202"/>
        <end position="213"/>
    </location>
</feature>
<keyword evidence="13" id="KW-0131">Cell cycle</keyword>
<evidence type="ECO:0000313" key="18">
    <source>
        <dbReference type="Proteomes" id="UP001283361"/>
    </source>
</evidence>
<evidence type="ECO:0000256" key="11">
    <source>
        <dbReference type="ARBA" id="ARBA00023054"/>
    </source>
</evidence>
<dbReference type="InterPro" id="IPR036236">
    <property type="entry name" value="Znf_C2H2_sf"/>
</dbReference>
<evidence type="ECO:0000256" key="3">
    <source>
        <dbReference type="ARBA" id="ARBA00017358"/>
    </source>
</evidence>
<dbReference type="Proteomes" id="UP001283361">
    <property type="component" value="Unassembled WGS sequence"/>
</dbReference>
<dbReference type="GO" id="GO:0003676">
    <property type="term" value="F:nucleic acid binding"/>
    <property type="evidence" value="ECO:0007669"/>
    <property type="project" value="InterPro"/>
</dbReference>
<evidence type="ECO:0000256" key="1">
    <source>
        <dbReference type="ARBA" id="ARBA00004286"/>
    </source>
</evidence>
<name>A0AAE0Y546_9GAST</name>
<keyword evidence="6" id="KW-0132">Cell division</keyword>
<dbReference type="PANTHER" id="PTHR13278">
    <property type="entry name" value="ZINC FINGER PROTEIN 830"/>
    <property type="match status" value="1"/>
</dbReference>
<reference evidence="17" key="1">
    <citation type="journal article" date="2023" name="G3 (Bethesda)">
        <title>A reference genome for the long-term kleptoplast-retaining sea slug Elysia crispata morphotype clarki.</title>
        <authorList>
            <person name="Eastman K.E."/>
            <person name="Pendleton A.L."/>
            <person name="Shaikh M.A."/>
            <person name="Suttiyut T."/>
            <person name="Ogas R."/>
            <person name="Tomko P."/>
            <person name="Gavelis G."/>
            <person name="Widhalm J.R."/>
            <person name="Wisecaver J.H."/>
        </authorList>
    </citation>
    <scope>NUCLEOTIDE SEQUENCE</scope>
    <source>
        <strain evidence="17">ECLA1</strain>
    </source>
</reference>
<keyword evidence="7" id="KW-0479">Metal-binding</keyword>
<keyword evidence="18" id="KW-1185">Reference proteome</keyword>
<dbReference type="Pfam" id="PF23406">
    <property type="entry name" value="ZNF380_CC"/>
    <property type="match status" value="1"/>
</dbReference>
<dbReference type="InterPro" id="IPR059039">
    <property type="entry name" value="ZNF380_CC"/>
</dbReference>
<feature type="compositionally biased region" description="Basic and acidic residues" evidence="15">
    <location>
        <begin position="161"/>
        <end position="170"/>
    </location>
</feature>
<evidence type="ECO:0000256" key="4">
    <source>
        <dbReference type="ARBA" id="ARBA00022454"/>
    </source>
</evidence>
<evidence type="ECO:0000256" key="10">
    <source>
        <dbReference type="ARBA" id="ARBA00022833"/>
    </source>
</evidence>
<keyword evidence="10" id="KW-0862">Zinc</keyword>
<evidence type="ECO:0000256" key="7">
    <source>
        <dbReference type="ARBA" id="ARBA00022723"/>
    </source>
</evidence>
<evidence type="ECO:0000256" key="14">
    <source>
        <dbReference type="ARBA" id="ARBA00030672"/>
    </source>
</evidence>
<keyword evidence="5" id="KW-0217">Developmental protein</keyword>
<evidence type="ECO:0000256" key="2">
    <source>
        <dbReference type="ARBA" id="ARBA00004324"/>
    </source>
</evidence>
<dbReference type="GO" id="GO:0033260">
    <property type="term" value="P:nuclear DNA replication"/>
    <property type="evidence" value="ECO:0007669"/>
    <property type="project" value="TreeGrafter"/>
</dbReference>
<comment type="subcellular location">
    <subcellularLocation>
        <location evidence="1">Chromosome</location>
    </subcellularLocation>
    <subcellularLocation>
        <location evidence="2">Nucleus speckle</location>
    </subcellularLocation>
</comment>
<organism evidence="17 18">
    <name type="scientific">Elysia crispata</name>
    <name type="common">lettuce slug</name>
    <dbReference type="NCBI Taxonomy" id="231223"/>
    <lineage>
        <taxon>Eukaryota</taxon>
        <taxon>Metazoa</taxon>
        <taxon>Spiralia</taxon>
        <taxon>Lophotrochozoa</taxon>
        <taxon>Mollusca</taxon>
        <taxon>Gastropoda</taxon>
        <taxon>Heterobranchia</taxon>
        <taxon>Euthyneura</taxon>
        <taxon>Panpulmonata</taxon>
        <taxon>Sacoglossa</taxon>
        <taxon>Placobranchoidea</taxon>
        <taxon>Plakobranchidae</taxon>
        <taxon>Elysia</taxon>
    </lineage>
</organism>
<dbReference type="InterPro" id="IPR040050">
    <property type="entry name" value="ZNF830-like"/>
</dbReference>
<proteinExistence type="predicted"/>
<evidence type="ECO:0000256" key="9">
    <source>
        <dbReference type="ARBA" id="ARBA00022776"/>
    </source>
</evidence>
<feature type="region of interest" description="Disordered" evidence="15">
    <location>
        <begin position="103"/>
        <end position="251"/>
    </location>
</feature>
<dbReference type="GO" id="GO:0005681">
    <property type="term" value="C:spliceosomal complex"/>
    <property type="evidence" value="ECO:0007669"/>
    <property type="project" value="InterPro"/>
</dbReference>
<keyword evidence="11" id="KW-0175">Coiled coil</keyword>
<evidence type="ECO:0000259" key="16">
    <source>
        <dbReference type="Pfam" id="PF23406"/>
    </source>
</evidence>
<evidence type="ECO:0000256" key="15">
    <source>
        <dbReference type="SAM" id="MobiDB-lite"/>
    </source>
</evidence>
<dbReference type="GO" id="GO:0044773">
    <property type="term" value="P:mitotic DNA damage checkpoint signaling"/>
    <property type="evidence" value="ECO:0007669"/>
    <property type="project" value="TreeGrafter"/>
</dbReference>
<keyword evidence="4" id="KW-0158">Chromosome</keyword>
<dbReference type="EMBL" id="JAWDGP010006922">
    <property type="protein sequence ID" value="KAK3732991.1"/>
    <property type="molecule type" value="Genomic_DNA"/>
</dbReference>
<dbReference type="SUPFAM" id="SSF57667">
    <property type="entry name" value="beta-beta-alpha zinc fingers"/>
    <property type="match status" value="1"/>
</dbReference>
<gene>
    <name evidence="17" type="ORF">RRG08_002597</name>
</gene>
<feature type="compositionally biased region" description="Basic and acidic residues" evidence="15">
    <location>
        <begin position="118"/>
        <end position="139"/>
    </location>
</feature>
<sequence>MCNRKQFCDDVKLQQYEGNSYFLSTNKMSAPRKKTVSKDDIRRLMKEKTSVTRNSTPKIEHPLAKYNSLQQLVCVLCNNVIKNDLLWPAHILSKQHKERALALKTQGPLKPSSVIPTEGKRKGQDSIEDRPSEKRKKTETGVPSNHSSLPPDFFEGGQKQTKTDVKERAKAALLAGYSSSSSDGEGNDSENDEDKSPLKPDSSTVGSSKSHSSGLPADFFDDGNEPSSTKSEPPHNKKMSEVLPEGFFDDPKMDAKVRNVEYKDKEEEEWELFKKTIKEEAQVSEVIMEEEDEQVNIDRNIDEIDDQIQRWQEVENLHVKKEIILKTSKTDIAKREDSEEDVDEEDLDEFLDWRAKKPSNSKS</sequence>
<evidence type="ECO:0000313" key="17">
    <source>
        <dbReference type="EMBL" id="KAK3732991.1"/>
    </source>
</evidence>
<comment type="caution">
    <text evidence="17">The sequence shown here is derived from an EMBL/GenBank/DDBJ whole genome shotgun (WGS) entry which is preliminary data.</text>
</comment>
<protein>
    <recommendedName>
        <fullName evidence="3">Zinc finger protein 830</fullName>
    </recommendedName>
    <alternativeName>
        <fullName evidence="14">Coiled-coil domain-containing protein 16</fullName>
    </alternativeName>
</protein>
<evidence type="ECO:0000256" key="13">
    <source>
        <dbReference type="ARBA" id="ARBA00023306"/>
    </source>
</evidence>
<dbReference type="GO" id="GO:0033314">
    <property type="term" value="P:mitotic DNA replication checkpoint signaling"/>
    <property type="evidence" value="ECO:0007669"/>
    <property type="project" value="TreeGrafter"/>
</dbReference>
<accession>A0AAE0Y546</accession>
<keyword evidence="8" id="KW-0863">Zinc-finger</keyword>
<feature type="domain" description="ZNF380 coiled-coil" evidence="16">
    <location>
        <begin position="243"/>
        <end position="322"/>
    </location>
</feature>
<evidence type="ECO:0000256" key="6">
    <source>
        <dbReference type="ARBA" id="ARBA00022618"/>
    </source>
</evidence>
<dbReference type="GO" id="GO:0008270">
    <property type="term" value="F:zinc ion binding"/>
    <property type="evidence" value="ECO:0007669"/>
    <property type="project" value="UniProtKB-KW"/>
</dbReference>
<evidence type="ECO:0000256" key="8">
    <source>
        <dbReference type="ARBA" id="ARBA00022771"/>
    </source>
</evidence>
<evidence type="ECO:0000256" key="12">
    <source>
        <dbReference type="ARBA" id="ARBA00023242"/>
    </source>
</evidence>
<evidence type="ECO:0000256" key="5">
    <source>
        <dbReference type="ARBA" id="ARBA00022473"/>
    </source>
</evidence>
<keyword evidence="9" id="KW-0498">Mitosis</keyword>
<dbReference type="PANTHER" id="PTHR13278:SF0">
    <property type="entry name" value="ZINC FINGER PROTEIN 830"/>
    <property type="match status" value="1"/>
</dbReference>
<dbReference type="AlphaFoldDB" id="A0AAE0Y546"/>